<keyword evidence="1" id="KW-1133">Transmembrane helix</keyword>
<keyword evidence="1" id="KW-0472">Membrane</keyword>
<feature type="transmembrane region" description="Helical" evidence="1">
    <location>
        <begin position="42"/>
        <end position="60"/>
    </location>
</feature>
<evidence type="ECO:0000313" key="2">
    <source>
        <dbReference type="EMBL" id="ETW01520.1"/>
    </source>
</evidence>
<dbReference type="EMBL" id="KI913962">
    <property type="protein sequence ID" value="ETW01520.1"/>
    <property type="molecule type" value="Genomic_DNA"/>
</dbReference>
<dbReference type="RefSeq" id="XP_008869368.1">
    <property type="nucleotide sequence ID" value="XM_008871146.1"/>
</dbReference>
<sequence length="404" mass="45237">MIQWRRRILATGNDGMAVELDLDSDTSDEGDDVGRECMLSQVLAVVGIASVLGFIGLVALEFHTPQNSMLTLVQESRDEGTLPMFAWRTESDVLASEDALDALIQGSVPSAMWLHYKGTMALLLRLLHPNPTIQVDAVRHQTAWRRSLLHETPPSISAASNELLTSHILRCSTFLDLDAWMACRRDDHRLLWKADARSLSQIAEREHLLASLEDLSIPARWPRLEDLVCSTPHGLSPIDIWFALAGLYPQIRAMQCSDNDTTLWHPRVHLCRFQVHNSASNESADYQLLLDYSDTLDSRHDVFFPLMHHGGSHGHHEAGIVVGRTSTSLSQAMLIARVTAQISALDHVVEATVCHRNTSITFNGDPGTRRFMLQTSTRYGLMYSNAIALKRMPQWSSPTYMPQK</sequence>
<dbReference type="VEuPathDB" id="FungiDB:H310_06184"/>
<proteinExistence type="predicted"/>
<dbReference type="AlphaFoldDB" id="A0A024U5M8"/>
<gene>
    <name evidence="2" type="ORF">H310_06184</name>
</gene>
<organism evidence="2">
    <name type="scientific">Aphanomyces invadans</name>
    <dbReference type="NCBI Taxonomy" id="157072"/>
    <lineage>
        <taxon>Eukaryota</taxon>
        <taxon>Sar</taxon>
        <taxon>Stramenopiles</taxon>
        <taxon>Oomycota</taxon>
        <taxon>Saprolegniomycetes</taxon>
        <taxon>Saprolegniales</taxon>
        <taxon>Verrucalvaceae</taxon>
        <taxon>Aphanomyces</taxon>
    </lineage>
</organism>
<keyword evidence="1" id="KW-0812">Transmembrane</keyword>
<protein>
    <submittedName>
        <fullName evidence="2">Uncharacterized protein</fullName>
    </submittedName>
</protein>
<name>A0A024U5M8_9STRA</name>
<reference evidence="2" key="1">
    <citation type="submission" date="2013-12" db="EMBL/GenBank/DDBJ databases">
        <title>The Genome Sequence of Aphanomyces invadans NJM9701.</title>
        <authorList>
            <consortium name="The Broad Institute Genomics Platform"/>
            <person name="Russ C."/>
            <person name="Tyler B."/>
            <person name="van West P."/>
            <person name="Dieguez-Uribeondo J."/>
            <person name="Young S.K."/>
            <person name="Zeng Q."/>
            <person name="Gargeya S."/>
            <person name="Fitzgerald M."/>
            <person name="Abouelleil A."/>
            <person name="Alvarado L."/>
            <person name="Chapman S.B."/>
            <person name="Gainer-Dewar J."/>
            <person name="Goldberg J."/>
            <person name="Griggs A."/>
            <person name="Gujja S."/>
            <person name="Hansen M."/>
            <person name="Howarth C."/>
            <person name="Imamovic A."/>
            <person name="Ireland A."/>
            <person name="Larimer J."/>
            <person name="McCowan C."/>
            <person name="Murphy C."/>
            <person name="Pearson M."/>
            <person name="Poon T.W."/>
            <person name="Priest M."/>
            <person name="Roberts A."/>
            <person name="Saif S."/>
            <person name="Shea T."/>
            <person name="Sykes S."/>
            <person name="Wortman J."/>
            <person name="Nusbaum C."/>
            <person name="Birren B."/>
        </authorList>
    </citation>
    <scope>NUCLEOTIDE SEQUENCE [LARGE SCALE GENOMIC DNA]</scope>
    <source>
        <strain evidence="2">NJM9701</strain>
    </source>
</reference>
<dbReference type="GeneID" id="20083234"/>
<evidence type="ECO:0000256" key="1">
    <source>
        <dbReference type="SAM" id="Phobius"/>
    </source>
</evidence>
<accession>A0A024U5M8</accession>